<comment type="caution">
    <text evidence="5">The sequence shown here is derived from an EMBL/GenBank/DDBJ whole genome shotgun (WGS) entry which is preliminary data.</text>
</comment>
<evidence type="ECO:0000256" key="1">
    <source>
        <dbReference type="ARBA" id="ARBA00004202"/>
    </source>
</evidence>
<sequence length="82" mass="9386">MDLPPPPPDPEKEPIAKDALESKDKVDKIKLALDKMKEAKVKKLIVKIHMTDNSTKTLMVDERQTVRDILDNLFEKTHCDCT</sequence>
<proteinExistence type="predicted"/>
<dbReference type="PROSITE" id="PS50057">
    <property type="entry name" value="FERM_3"/>
    <property type="match status" value="1"/>
</dbReference>
<dbReference type="InterPro" id="IPR039664">
    <property type="entry name" value="GRB/APBB1IP"/>
</dbReference>
<reference evidence="5" key="1">
    <citation type="submission" date="2023-05" db="EMBL/GenBank/DDBJ databases">
        <authorList>
            <person name="Stuckert A."/>
        </authorList>
    </citation>
    <scope>NUCLEOTIDE SEQUENCE</scope>
</reference>
<evidence type="ECO:0000313" key="5">
    <source>
        <dbReference type="EMBL" id="CAI9593115.1"/>
    </source>
</evidence>
<gene>
    <name evidence="5" type="ORF">SPARVUS_LOCUS11491763</name>
</gene>
<feature type="domain" description="FERM" evidence="3">
    <location>
        <begin position="44"/>
        <end position="82"/>
    </location>
</feature>
<protein>
    <recommendedName>
        <fullName evidence="7">Ubiquitin-like domain-containing protein</fullName>
    </recommendedName>
</protein>
<dbReference type="Proteomes" id="UP001162483">
    <property type="component" value="Unassembled WGS sequence"/>
</dbReference>
<evidence type="ECO:0000259" key="3">
    <source>
        <dbReference type="PROSITE" id="PS50057"/>
    </source>
</evidence>
<organism evidence="5 6">
    <name type="scientific">Staurois parvus</name>
    <dbReference type="NCBI Taxonomy" id="386267"/>
    <lineage>
        <taxon>Eukaryota</taxon>
        <taxon>Metazoa</taxon>
        <taxon>Chordata</taxon>
        <taxon>Craniata</taxon>
        <taxon>Vertebrata</taxon>
        <taxon>Euteleostomi</taxon>
        <taxon>Amphibia</taxon>
        <taxon>Batrachia</taxon>
        <taxon>Anura</taxon>
        <taxon>Neobatrachia</taxon>
        <taxon>Ranoidea</taxon>
        <taxon>Ranidae</taxon>
        <taxon>Staurois</taxon>
    </lineage>
</organism>
<keyword evidence="6" id="KW-1185">Reference proteome</keyword>
<dbReference type="InterPro" id="IPR029071">
    <property type="entry name" value="Ubiquitin-like_domsf"/>
</dbReference>
<dbReference type="Pfam" id="PF21989">
    <property type="entry name" value="RA_2"/>
    <property type="match status" value="1"/>
</dbReference>
<evidence type="ECO:0008006" key="7">
    <source>
        <dbReference type="Google" id="ProtNLM"/>
    </source>
</evidence>
<evidence type="ECO:0000259" key="4">
    <source>
        <dbReference type="PROSITE" id="PS50200"/>
    </source>
</evidence>
<comment type="subcellular location">
    <subcellularLocation>
        <location evidence="1">Cell membrane</location>
        <topology evidence="1">Peripheral membrane protein</topology>
    </subcellularLocation>
</comment>
<feature type="non-terminal residue" evidence="5">
    <location>
        <position position="82"/>
    </location>
</feature>
<feature type="region of interest" description="Disordered" evidence="2">
    <location>
        <begin position="1"/>
        <end position="20"/>
    </location>
</feature>
<dbReference type="PROSITE" id="PS50200">
    <property type="entry name" value="RA"/>
    <property type="match status" value="1"/>
</dbReference>
<dbReference type="SUPFAM" id="SSF54236">
    <property type="entry name" value="Ubiquitin-like"/>
    <property type="match status" value="1"/>
</dbReference>
<dbReference type="PANTHER" id="PTHR11243">
    <property type="entry name" value="GROWTH FACTOR RECEPTOR-BOUND PROTEIN"/>
    <property type="match status" value="1"/>
</dbReference>
<evidence type="ECO:0000313" key="6">
    <source>
        <dbReference type="Proteomes" id="UP001162483"/>
    </source>
</evidence>
<name>A0ABN9FAJ0_9NEOB</name>
<dbReference type="PANTHER" id="PTHR11243:SF14">
    <property type="entry name" value="AMYLOID BETA A4 PRECURSOR PROTEIN-BINDING FAMILY B MEMBER 1-INTERACTING PROTEIN"/>
    <property type="match status" value="1"/>
</dbReference>
<feature type="domain" description="Ras-associating" evidence="4">
    <location>
        <begin position="42"/>
        <end position="82"/>
    </location>
</feature>
<dbReference type="Gene3D" id="3.10.20.90">
    <property type="entry name" value="Phosphatidylinositol 3-kinase Catalytic Subunit, Chain A, domain 1"/>
    <property type="match status" value="1"/>
</dbReference>
<dbReference type="InterPro" id="IPR000299">
    <property type="entry name" value="FERM_domain"/>
</dbReference>
<dbReference type="EMBL" id="CATNWA010016487">
    <property type="protein sequence ID" value="CAI9593115.1"/>
    <property type="molecule type" value="Genomic_DNA"/>
</dbReference>
<feature type="compositionally biased region" description="Basic and acidic residues" evidence="2">
    <location>
        <begin position="9"/>
        <end position="20"/>
    </location>
</feature>
<dbReference type="InterPro" id="IPR000159">
    <property type="entry name" value="RA_dom"/>
</dbReference>
<accession>A0ABN9FAJ0</accession>
<evidence type="ECO:0000256" key="2">
    <source>
        <dbReference type="SAM" id="MobiDB-lite"/>
    </source>
</evidence>